<evidence type="ECO:0000313" key="2">
    <source>
        <dbReference type="EMBL" id="NVL08249.1"/>
    </source>
</evidence>
<accession>A0A974AD92</accession>
<reference evidence="2" key="1">
    <citation type="submission" date="2020-06" db="EMBL/GenBank/DDBJ databases">
        <title>Whole Genome Sequence of Bradyrhizobium sp. Strain 66S1MB.</title>
        <authorList>
            <person name="Bromfield E."/>
            <person name="Cloutier S."/>
        </authorList>
    </citation>
    <scope>NUCLEOTIDE SEQUENCE</scope>
    <source>
        <strain evidence="2">66S1MB</strain>
    </source>
</reference>
<name>A0A974AD92_9BRAD</name>
<evidence type="ECO:0000256" key="1">
    <source>
        <dbReference type="SAM" id="SignalP"/>
    </source>
</evidence>
<gene>
    <name evidence="2" type="ORF">HU230_21325</name>
</gene>
<dbReference type="AlphaFoldDB" id="A0A974AD92"/>
<sequence>MRQLSLTLSLAFFLTAQALSVAADDTKSGQPGSAVAIDRVACALRPKTEEPSDPSSTSAIPHAEKFVAREHFKEDIASSAPVKISWLGATFARRFTDKVEDDTGGASLQTYVLSAAASDKDILARLGQSHESRLADVWCALKQQPNGNGGPLEINAKPNVFYVRDIAGELGAVDVLWGGVGWEIGASPVGDKPRWPAGTRVFSR</sequence>
<feature type="signal peptide" evidence="1">
    <location>
        <begin position="1"/>
        <end position="23"/>
    </location>
</feature>
<dbReference type="EMBL" id="JABWSX010000001">
    <property type="protein sequence ID" value="NVL08249.1"/>
    <property type="molecule type" value="Genomic_DNA"/>
</dbReference>
<comment type="caution">
    <text evidence="2">The sequence shown here is derived from an EMBL/GenBank/DDBJ whole genome shotgun (WGS) entry which is preliminary data.</text>
</comment>
<keyword evidence="1" id="KW-0732">Signal</keyword>
<dbReference type="RefSeq" id="WP_176531786.1">
    <property type="nucleotide sequence ID" value="NZ_CP088022.1"/>
</dbReference>
<feature type="chain" id="PRO_5037593546" evidence="1">
    <location>
        <begin position="24"/>
        <end position="204"/>
    </location>
</feature>
<proteinExistence type="predicted"/>
<organism evidence="2">
    <name type="scientific">Bradyrhizobium quebecense</name>
    <dbReference type="NCBI Taxonomy" id="2748629"/>
    <lineage>
        <taxon>Bacteria</taxon>
        <taxon>Pseudomonadati</taxon>
        <taxon>Pseudomonadota</taxon>
        <taxon>Alphaproteobacteria</taxon>
        <taxon>Hyphomicrobiales</taxon>
        <taxon>Nitrobacteraceae</taxon>
        <taxon>Bradyrhizobium</taxon>
    </lineage>
</organism>
<protein>
    <submittedName>
        <fullName evidence="2">Uncharacterized protein</fullName>
    </submittedName>
</protein>